<dbReference type="EMBL" id="JALNTZ010000001">
    <property type="protein sequence ID" value="KAJ3665139.1"/>
    <property type="molecule type" value="Genomic_DNA"/>
</dbReference>
<accession>A0AA38MRM0</accession>
<gene>
    <name evidence="1" type="ORF">Zmor_000651</name>
</gene>
<protein>
    <submittedName>
        <fullName evidence="1">Uncharacterized protein</fullName>
    </submittedName>
</protein>
<evidence type="ECO:0000313" key="2">
    <source>
        <dbReference type="Proteomes" id="UP001168821"/>
    </source>
</evidence>
<evidence type="ECO:0000313" key="1">
    <source>
        <dbReference type="EMBL" id="KAJ3665139.1"/>
    </source>
</evidence>
<comment type="caution">
    <text evidence="1">The sequence shown here is derived from an EMBL/GenBank/DDBJ whole genome shotgun (WGS) entry which is preliminary data.</text>
</comment>
<sequence length="161" mass="18077">MSACVPIEGGQDVRRSVVSNSTNGEGRHDEGRIGVKCCQTFIFNATSPLKSMDKYFSSSSKKWVSSDRLYITLRPTFTYAANARAPLLKNIIKYLKMRLVASTIMHRRDGKYEIEDPFFPKMLGAPTDRGSVETISMKGDDNRVEKKMVSLILLTTWTPSS</sequence>
<proteinExistence type="predicted"/>
<dbReference type="AlphaFoldDB" id="A0AA38MRM0"/>
<organism evidence="1 2">
    <name type="scientific">Zophobas morio</name>
    <dbReference type="NCBI Taxonomy" id="2755281"/>
    <lineage>
        <taxon>Eukaryota</taxon>
        <taxon>Metazoa</taxon>
        <taxon>Ecdysozoa</taxon>
        <taxon>Arthropoda</taxon>
        <taxon>Hexapoda</taxon>
        <taxon>Insecta</taxon>
        <taxon>Pterygota</taxon>
        <taxon>Neoptera</taxon>
        <taxon>Endopterygota</taxon>
        <taxon>Coleoptera</taxon>
        <taxon>Polyphaga</taxon>
        <taxon>Cucujiformia</taxon>
        <taxon>Tenebrionidae</taxon>
        <taxon>Zophobas</taxon>
    </lineage>
</organism>
<name>A0AA38MRM0_9CUCU</name>
<reference evidence="1" key="1">
    <citation type="journal article" date="2023" name="G3 (Bethesda)">
        <title>Whole genome assemblies of Zophobas morio and Tenebrio molitor.</title>
        <authorList>
            <person name="Kaur S."/>
            <person name="Stinson S.A."/>
            <person name="diCenzo G.C."/>
        </authorList>
    </citation>
    <scope>NUCLEOTIDE SEQUENCE</scope>
    <source>
        <strain evidence="1">QUZm001</strain>
    </source>
</reference>
<keyword evidence="2" id="KW-1185">Reference proteome</keyword>
<dbReference type="Proteomes" id="UP001168821">
    <property type="component" value="Unassembled WGS sequence"/>
</dbReference>